<dbReference type="EMBL" id="JAINUG010000387">
    <property type="protein sequence ID" value="KAJ8372786.1"/>
    <property type="molecule type" value="Genomic_DNA"/>
</dbReference>
<evidence type="ECO:0000313" key="3">
    <source>
        <dbReference type="Proteomes" id="UP001221898"/>
    </source>
</evidence>
<sequence>MEEGGVRDEGELCKEQGKESDEQRKGDVAEQHPQTDRGQKNEGNSEFRHQEGEEMSTLVTSFLLKQPRVLIRRLEITDLSVPVSSPPHPVSSTRGQGVRSPWRRHELSPVRTPQSSRQKGQVVTRKNKAVSQLERPLALLPASSASRIHAEASCSSPVIS</sequence>
<proteinExistence type="predicted"/>
<feature type="compositionally biased region" description="Basic and acidic residues" evidence="1">
    <location>
        <begin position="1"/>
        <end position="52"/>
    </location>
</feature>
<accession>A0AAD7RAB7</accession>
<keyword evidence="3" id="KW-1185">Reference proteome</keyword>
<name>A0AAD7RAB7_9TELE</name>
<evidence type="ECO:0000313" key="2">
    <source>
        <dbReference type="EMBL" id="KAJ8372786.1"/>
    </source>
</evidence>
<comment type="caution">
    <text evidence="2">The sequence shown here is derived from an EMBL/GenBank/DDBJ whole genome shotgun (WGS) entry which is preliminary data.</text>
</comment>
<feature type="region of interest" description="Disordered" evidence="1">
    <location>
        <begin position="80"/>
        <end position="130"/>
    </location>
</feature>
<protein>
    <submittedName>
        <fullName evidence="2">Uncharacterized protein</fullName>
    </submittedName>
</protein>
<feature type="non-terminal residue" evidence="2">
    <location>
        <position position="1"/>
    </location>
</feature>
<evidence type="ECO:0000256" key="1">
    <source>
        <dbReference type="SAM" id="MobiDB-lite"/>
    </source>
</evidence>
<dbReference type="AlphaFoldDB" id="A0AAD7RAB7"/>
<feature type="compositionally biased region" description="Polar residues" evidence="1">
    <location>
        <begin position="111"/>
        <end position="121"/>
    </location>
</feature>
<feature type="region of interest" description="Disordered" evidence="1">
    <location>
        <begin position="1"/>
        <end position="53"/>
    </location>
</feature>
<organism evidence="2 3">
    <name type="scientific">Aldrovandia affinis</name>
    <dbReference type="NCBI Taxonomy" id="143900"/>
    <lineage>
        <taxon>Eukaryota</taxon>
        <taxon>Metazoa</taxon>
        <taxon>Chordata</taxon>
        <taxon>Craniata</taxon>
        <taxon>Vertebrata</taxon>
        <taxon>Euteleostomi</taxon>
        <taxon>Actinopterygii</taxon>
        <taxon>Neopterygii</taxon>
        <taxon>Teleostei</taxon>
        <taxon>Notacanthiformes</taxon>
        <taxon>Halosauridae</taxon>
        <taxon>Aldrovandia</taxon>
    </lineage>
</organism>
<reference evidence="2" key="1">
    <citation type="journal article" date="2023" name="Science">
        <title>Genome structures resolve the early diversification of teleost fishes.</title>
        <authorList>
            <person name="Parey E."/>
            <person name="Louis A."/>
            <person name="Montfort J."/>
            <person name="Bouchez O."/>
            <person name="Roques C."/>
            <person name="Iampietro C."/>
            <person name="Lluch J."/>
            <person name="Castinel A."/>
            <person name="Donnadieu C."/>
            <person name="Desvignes T."/>
            <person name="Floi Bucao C."/>
            <person name="Jouanno E."/>
            <person name="Wen M."/>
            <person name="Mejri S."/>
            <person name="Dirks R."/>
            <person name="Jansen H."/>
            <person name="Henkel C."/>
            <person name="Chen W.J."/>
            <person name="Zahm M."/>
            <person name="Cabau C."/>
            <person name="Klopp C."/>
            <person name="Thompson A.W."/>
            <person name="Robinson-Rechavi M."/>
            <person name="Braasch I."/>
            <person name="Lecointre G."/>
            <person name="Bobe J."/>
            <person name="Postlethwait J.H."/>
            <person name="Berthelot C."/>
            <person name="Roest Crollius H."/>
            <person name="Guiguen Y."/>
        </authorList>
    </citation>
    <scope>NUCLEOTIDE SEQUENCE</scope>
    <source>
        <strain evidence="2">NC1722</strain>
    </source>
</reference>
<dbReference type="Proteomes" id="UP001221898">
    <property type="component" value="Unassembled WGS sequence"/>
</dbReference>
<gene>
    <name evidence="2" type="ORF">AAFF_G00277290</name>
</gene>